<comment type="caution">
    <text evidence="2">The sequence shown here is derived from an EMBL/GenBank/DDBJ whole genome shotgun (WGS) entry which is preliminary data.</text>
</comment>
<protein>
    <submittedName>
        <fullName evidence="2">Thiosulfate dehydrogenase [quinone] large subunit</fullName>
    </submittedName>
</protein>
<dbReference type="AlphaFoldDB" id="A0A2P8GT63"/>
<keyword evidence="1" id="KW-0812">Transmembrane</keyword>
<feature type="transmembrane region" description="Helical" evidence="1">
    <location>
        <begin position="104"/>
        <end position="121"/>
    </location>
</feature>
<feature type="transmembrane region" description="Helical" evidence="1">
    <location>
        <begin position="128"/>
        <end position="147"/>
    </location>
</feature>
<keyword evidence="1" id="KW-1133">Transmembrane helix</keyword>
<dbReference type="Proteomes" id="UP000241203">
    <property type="component" value="Unassembled WGS sequence"/>
</dbReference>
<evidence type="ECO:0000313" key="3">
    <source>
        <dbReference type="Proteomes" id="UP000241203"/>
    </source>
</evidence>
<accession>A0A2P8GT63</accession>
<name>A0A2P8GT63_9MICO</name>
<reference evidence="2 3" key="1">
    <citation type="submission" date="2018-03" db="EMBL/GenBank/DDBJ databases">
        <title>Genomic Encyclopedia of Archaeal and Bacterial Type Strains, Phase II (KMG-II): from individual species to whole genera.</title>
        <authorList>
            <person name="Goeker M."/>
        </authorList>
    </citation>
    <scope>NUCLEOTIDE SEQUENCE [LARGE SCALE GENOMIC DNA]</scope>
    <source>
        <strain evidence="2 3">DSM 21548</strain>
    </source>
</reference>
<organism evidence="2 3">
    <name type="scientific">Labedella gwakjiensis</name>
    <dbReference type="NCBI Taxonomy" id="390269"/>
    <lineage>
        <taxon>Bacteria</taxon>
        <taxon>Bacillati</taxon>
        <taxon>Actinomycetota</taxon>
        <taxon>Actinomycetes</taxon>
        <taxon>Micrococcales</taxon>
        <taxon>Microbacteriaceae</taxon>
        <taxon>Labedella</taxon>
    </lineage>
</organism>
<feature type="transmembrane region" description="Helical" evidence="1">
    <location>
        <begin position="37"/>
        <end position="54"/>
    </location>
</feature>
<feature type="transmembrane region" description="Helical" evidence="1">
    <location>
        <begin position="159"/>
        <end position="183"/>
    </location>
</feature>
<sequence length="196" mass="20855">MTATAHRLSTTPRTAPLEPRALAAEKSIVTTTTGRRSLAVLRLATGFIFLWAFLDKTFGLGFSTPVERAWINGGAPAQGFLMSEGVTGPFKGFFASLATPLTDWLFMAGMLGIGVAVMAGVGLRISAVAGTAMMLLMYIAEWPFAAYAASTNPLVDYHIIYALALIVVAATAAGDTWGLGGWWKSLPLVKAQRWLV</sequence>
<proteinExistence type="predicted"/>
<dbReference type="RefSeq" id="WP_243696774.1">
    <property type="nucleotide sequence ID" value="NZ_PYAU01000001.1"/>
</dbReference>
<evidence type="ECO:0000256" key="1">
    <source>
        <dbReference type="SAM" id="Phobius"/>
    </source>
</evidence>
<dbReference type="EMBL" id="PYAU01000001">
    <property type="protein sequence ID" value="PSL37168.1"/>
    <property type="molecule type" value="Genomic_DNA"/>
</dbReference>
<gene>
    <name evidence="2" type="ORF">CLV49_0775</name>
</gene>
<keyword evidence="1" id="KW-0472">Membrane</keyword>
<evidence type="ECO:0000313" key="2">
    <source>
        <dbReference type="EMBL" id="PSL37168.1"/>
    </source>
</evidence>